<feature type="compositionally biased region" description="Polar residues" evidence="1">
    <location>
        <begin position="401"/>
        <end position="414"/>
    </location>
</feature>
<accession>A0A383UK53</accession>
<feature type="compositionally biased region" description="Basic and acidic residues" evidence="1">
    <location>
        <begin position="415"/>
        <end position="427"/>
    </location>
</feature>
<feature type="region of interest" description="Disordered" evidence="1">
    <location>
        <begin position="395"/>
        <end position="457"/>
    </location>
</feature>
<protein>
    <submittedName>
        <fullName evidence="2">Uncharacterized protein</fullName>
    </submittedName>
</protein>
<evidence type="ECO:0000313" key="3">
    <source>
        <dbReference type="Proteomes" id="UP000275772"/>
    </source>
</evidence>
<evidence type="ECO:0000256" key="1">
    <source>
        <dbReference type="SAM" id="MobiDB-lite"/>
    </source>
</evidence>
<name>A0A383UK53_BLUHO</name>
<evidence type="ECO:0000313" key="2">
    <source>
        <dbReference type="EMBL" id="SZF00267.1"/>
    </source>
</evidence>
<feature type="compositionally biased region" description="Basic and acidic residues" evidence="1">
    <location>
        <begin position="447"/>
        <end position="457"/>
    </location>
</feature>
<reference evidence="2 3" key="1">
    <citation type="submission" date="2017-11" db="EMBL/GenBank/DDBJ databases">
        <authorList>
            <person name="Kracher B."/>
        </authorList>
    </citation>
    <scope>NUCLEOTIDE SEQUENCE [LARGE SCALE GENOMIC DNA]</scope>
    <source>
        <strain evidence="2 3">RACE1</strain>
    </source>
</reference>
<organism evidence="2 3">
    <name type="scientific">Blumeria hordei</name>
    <name type="common">Barley powdery mildew</name>
    <name type="synonym">Blumeria graminis f. sp. hordei</name>
    <dbReference type="NCBI Taxonomy" id="2867405"/>
    <lineage>
        <taxon>Eukaryota</taxon>
        <taxon>Fungi</taxon>
        <taxon>Dikarya</taxon>
        <taxon>Ascomycota</taxon>
        <taxon>Pezizomycotina</taxon>
        <taxon>Leotiomycetes</taxon>
        <taxon>Erysiphales</taxon>
        <taxon>Erysiphaceae</taxon>
        <taxon>Blumeria</taxon>
    </lineage>
</organism>
<sequence>MPTTQINLDALIGELTDRLSILVHEVQLLDDRNTVLEHKLRFAHEQYQRLADKYPDFDQETTHNLTKLWLPPALNGDQIQSVPFIHLGRTPVPDVKTTLRDVILAAEEIENFASRNNPNVRFDRKDSDQEVQPRKKTDYAISEEDFTVAGEKGPLYCPFSCLDPLPVSGTIPRIPHLTVKVDSRNVSKQKREPHNEPDPLCPSMIFNATKSPYSAAASAKCPIRYLDQHSPEEVAKYLETHKHEIPRSHEICVKRQQRNESHIRKLDAKYGNLVSMIQGLSEKHLPILSAKEEEPSQEKLSNERLVTWAQNVSAGESGQVEEGHIPLEKNEMELSYDRPLKDVRVGESPGRPWGIPIPTLQAPESLNIDVQPALSSPVDLSGSAMKCPFGHMAKMSAEPIPSSSDKPIRGQSSWEHPDSNKDAEKTPKAPRPVLEPPFCNINEEENIDPRTRSPKLSEAHPKFINYPQVPSSSHGPVPQMVFTGPVFIGYQIEQAAKFMQQFRG</sequence>
<dbReference type="Proteomes" id="UP000275772">
    <property type="component" value="Unassembled WGS sequence"/>
</dbReference>
<gene>
    <name evidence="2" type="ORF">BLGHR1_10999</name>
</gene>
<proteinExistence type="predicted"/>
<dbReference type="AlphaFoldDB" id="A0A383UK53"/>
<dbReference type="EMBL" id="UNSH01000008">
    <property type="protein sequence ID" value="SZF00267.1"/>
    <property type="molecule type" value="Genomic_DNA"/>
</dbReference>
<dbReference type="VEuPathDB" id="FungiDB:BLGHR1_10999"/>